<accession>A0A815G536</accession>
<gene>
    <name evidence="1" type="ORF">GPM918_LOCUS30093</name>
    <name evidence="2" type="ORF">SRO942_LOCUS30696</name>
</gene>
<evidence type="ECO:0000313" key="1">
    <source>
        <dbReference type="EMBL" id="CAF1333918.1"/>
    </source>
</evidence>
<organism evidence="1 3">
    <name type="scientific">Didymodactylos carnosus</name>
    <dbReference type="NCBI Taxonomy" id="1234261"/>
    <lineage>
        <taxon>Eukaryota</taxon>
        <taxon>Metazoa</taxon>
        <taxon>Spiralia</taxon>
        <taxon>Gnathifera</taxon>
        <taxon>Rotifera</taxon>
        <taxon>Eurotatoria</taxon>
        <taxon>Bdelloidea</taxon>
        <taxon>Philodinida</taxon>
        <taxon>Philodinidae</taxon>
        <taxon>Didymodactylos</taxon>
    </lineage>
</organism>
<feature type="non-terminal residue" evidence="1">
    <location>
        <position position="1"/>
    </location>
</feature>
<dbReference type="EMBL" id="CAJOBC010054935">
    <property type="protein sequence ID" value="CAF4189946.1"/>
    <property type="molecule type" value="Genomic_DNA"/>
</dbReference>
<sequence length="213" mass="24615">EGIDGVTLAMMDHDSIKLVMPRFKDQLLFINKQRGLFEKENNAYNSSSKTIASFVEKFFSLTTTVKQNDLLKPEDDNVELSHQLSLTVLSATTTEFNIKKEFLDKYSLPNLPEHVQLSITNKQYDKFEKLCNYRQIIIDAVYNDITTTFRLLYPKAKQYESIAHGIVECLGLNLTETNITTWKQSLISKMKRAKQAKTSNEEVVAMYHKKRFS</sequence>
<proteinExistence type="predicted"/>
<evidence type="ECO:0000313" key="3">
    <source>
        <dbReference type="Proteomes" id="UP000663829"/>
    </source>
</evidence>
<dbReference type="Proteomes" id="UP000663829">
    <property type="component" value="Unassembled WGS sequence"/>
</dbReference>
<reference evidence="1" key="1">
    <citation type="submission" date="2021-02" db="EMBL/GenBank/DDBJ databases">
        <authorList>
            <person name="Nowell W R."/>
        </authorList>
    </citation>
    <scope>NUCLEOTIDE SEQUENCE</scope>
</reference>
<dbReference type="EMBL" id="CAJNOQ010014060">
    <property type="protein sequence ID" value="CAF1333918.1"/>
    <property type="molecule type" value="Genomic_DNA"/>
</dbReference>
<name>A0A815G536_9BILA</name>
<evidence type="ECO:0000313" key="2">
    <source>
        <dbReference type="EMBL" id="CAF4189946.1"/>
    </source>
</evidence>
<dbReference type="OrthoDB" id="10054302at2759"/>
<dbReference type="AlphaFoldDB" id="A0A815G536"/>
<dbReference type="Proteomes" id="UP000681722">
    <property type="component" value="Unassembled WGS sequence"/>
</dbReference>
<protein>
    <submittedName>
        <fullName evidence="1">Uncharacterized protein</fullName>
    </submittedName>
</protein>
<comment type="caution">
    <text evidence="1">The sequence shown here is derived from an EMBL/GenBank/DDBJ whole genome shotgun (WGS) entry which is preliminary data.</text>
</comment>
<keyword evidence="3" id="KW-1185">Reference proteome</keyword>